<evidence type="ECO:0000313" key="2">
    <source>
        <dbReference type="EMBL" id="CAI4011739.1"/>
    </source>
</evidence>
<dbReference type="EMBL" id="CAMXCT030005223">
    <property type="protein sequence ID" value="CAL4799051.1"/>
    <property type="molecule type" value="Genomic_DNA"/>
</dbReference>
<evidence type="ECO:0000313" key="3">
    <source>
        <dbReference type="EMBL" id="CAL1165114.1"/>
    </source>
</evidence>
<proteinExistence type="predicted"/>
<sequence length="225" mass="24798">MSRRQDVGEACVDLRRRALPFCGQKRSEVWESPVLLVPLSHMRGGLFGGSAQLGEAVATVAVSFLVDTDPETILAATEAPSLKQVRADLAERAEGFMRQVYEIPTPLGWFNFESQGQEEVTGLRTMTPNETMEASERARERSDQVPHDPGLILSPDVQPEGWIRRKGPHGRYHWHHRSLGLAPWELEEPSAELPKSAQGAGAKTRANAPSLPRVAEDSPLSPSFD</sequence>
<evidence type="ECO:0000256" key="1">
    <source>
        <dbReference type="SAM" id="MobiDB-lite"/>
    </source>
</evidence>
<gene>
    <name evidence="2" type="ORF">C1SCF055_LOCUS36870</name>
</gene>
<dbReference type="Proteomes" id="UP001152797">
    <property type="component" value="Unassembled WGS sequence"/>
</dbReference>
<organism evidence="2">
    <name type="scientific">Cladocopium goreaui</name>
    <dbReference type="NCBI Taxonomy" id="2562237"/>
    <lineage>
        <taxon>Eukaryota</taxon>
        <taxon>Sar</taxon>
        <taxon>Alveolata</taxon>
        <taxon>Dinophyceae</taxon>
        <taxon>Suessiales</taxon>
        <taxon>Symbiodiniaceae</taxon>
        <taxon>Cladocopium</taxon>
    </lineage>
</organism>
<reference evidence="3" key="2">
    <citation type="submission" date="2024-04" db="EMBL/GenBank/DDBJ databases">
        <authorList>
            <person name="Chen Y."/>
            <person name="Shah S."/>
            <person name="Dougan E. K."/>
            <person name="Thang M."/>
            <person name="Chan C."/>
        </authorList>
    </citation>
    <scope>NUCLEOTIDE SEQUENCE [LARGE SCALE GENOMIC DNA]</scope>
</reference>
<dbReference type="OrthoDB" id="415735at2759"/>
<evidence type="ECO:0000313" key="4">
    <source>
        <dbReference type="EMBL" id="CAL4799051.1"/>
    </source>
</evidence>
<feature type="region of interest" description="Disordered" evidence="1">
    <location>
        <begin position="129"/>
        <end position="157"/>
    </location>
</feature>
<dbReference type="EMBL" id="CAMXCT010005223">
    <property type="protein sequence ID" value="CAI4011739.1"/>
    <property type="molecule type" value="Genomic_DNA"/>
</dbReference>
<feature type="region of interest" description="Disordered" evidence="1">
    <location>
        <begin position="189"/>
        <end position="225"/>
    </location>
</feature>
<name>A0A9P1DK20_9DINO</name>
<keyword evidence="5" id="KW-1185">Reference proteome</keyword>
<evidence type="ECO:0000313" key="5">
    <source>
        <dbReference type="Proteomes" id="UP001152797"/>
    </source>
</evidence>
<protein>
    <submittedName>
        <fullName evidence="4">WW domain-containing protein</fullName>
    </submittedName>
</protein>
<accession>A0A9P1DK20</accession>
<dbReference type="EMBL" id="CAMXCT020005223">
    <property type="protein sequence ID" value="CAL1165114.1"/>
    <property type="molecule type" value="Genomic_DNA"/>
</dbReference>
<feature type="compositionally biased region" description="Basic and acidic residues" evidence="1">
    <location>
        <begin position="134"/>
        <end position="146"/>
    </location>
</feature>
<dbReference type="AlphaFoldDB" id="A0A9P1DK20"/>
<reference evidence="2" key="1">
    <citation type="submission" date="2022-10" db="EMBL/GenBank/DDBJ databases">
        <authorList>
            <person name="Chen Y."/>
            <person name="Dougan E. K."/>
            <person name="Chan C."/>
            <person name="Rhodes N."/>
            <person name="Thang M."/>
        </authorList>
    </citation>
    <scope>NUCLEOTIDE SEQUENCE</scope>
</reference>
<comment type="caution">
    <text evidence="2">The sequence shown here is derived from an EMBL/GenBank/DDBJ whole genome shotgun (WGS) entry which is preliminary data.</text>
</comment>